<feature type="transmembrane region" description="Helical" evidence="1">
    <location>
        <begin position="101"/>
        <end position="124"/>
    </location>
</feature>
<keyword evidence="3" id="KW-1185">Reference proteome</keyword>
<feature type="transmembrane region" description="Helical" evidence="1">
    <location>
        <begin position="51"/>
        <end position="74"/>
    </location>
</feature>
<gene>
    <name evidence="2" type="ORF">SAMN02745136_03172</name>
</gene>
<reference evidence="2 3" key="1">
    <citation type="submission" date="2016-11" db="EMBL/GenBank/DDBJ databases">
        <authorList>
            <person name="Jaros S."/>
            <person name="Januszkiewicz K."/>
            <person name="Wedrychowicz H."/>
        </authorList>
    </citation>
    <scope>NUCLEOTIDE SEQUENCE [LARGE SCALE GENOMIC DNA]</scope>
    <source>
        <strain evidence="2 3">DSM 15929</strain>
    </source>
</reference>
<dbReference type="EMBL" id="FRAC01000016">
    <property type="protein sequence ID" value="SHK72361.1"/>
    <property type="molecule type" value="Genomic_DNA"/>
</dbReference>
<evidence type="ECO:0000313" key="3">
    <source>
        <dbReference type="Proteomes" id="UP000184386"/>
    </source>
</evidence>
<feature type="transmembrane region" description="Helical" evidence="1">
    <location>
        <begin position="186"/>
        <end position="206"/>
    </location>
</feature>
<sequence length="265" mass="28027">MLNMIYADIYKMLKSGSIKILFAITVLTSLLMAVMGNAIANGRLSAEFGGIAFLFSDVNVISILGGVIAGIFICSDFENKTIHEAIACGCSRGKIVISKAVAFFCGIVVLLLPYGAATGIALSLGGNYNPGKDSLGFFYLLAKESGAVLKGADLPKLILVMIALIMVLASQLSVCIPLALLLKKPVLVVGLYYGISIMSAQLLGLARNHEIFDKIYALTPFGGEYLFMNLKTGMGDVGKSLAVSLVFILLVLGITAGVFRKAEIK</sequence>
<feature type="transmembrane region" description="Helical" evidence="1">
    <location>
        <begin position="157"/>
        <end position="179"/>
    </location>
</feature>
<dbReference type="OrthoDB" id="1738593at2"/>
<keyword evidence="1" id="KW-0472">Membrane</keyword>
<accession>A0A1M6UT94</accession>
<dbReference type="RefSeq" id="WP_073277663.1">
    <property type="nucleotide sequence ID" value="NZ_FRAC01000016.1"/>
</dbReference>
<protein>
    <submittedName>
        <fullName evidence="2">ABC-2 family transporter protein</fullName>
    </submittedName>
</protein>
<evidence type="ECO:0000256" key="1">
    <source>
        <dbReference type="SAM" id="Phobius"/>
    </source>
</evidence>
<name>A0A1M6UT94_9FIRM</name>
<feature type="transmembrane region" description="Helical" evidence="1">
    <location>
        <begin position="20"/>
        <end position="39"/>
    </location>
</feature>
<dbReference type="Proteomes" id="UP000184386">
    <property type="component" value="Unassembled WGS sequence"/>
</dbReference>
<keyword evidence="1" id="KW-0812">Transmembrane</keyword>
<proteinExistence type="predicted"/>
<organism evidence="2 3">
    <name type="scientific">Anaerocolumna jejuensis DSM 15929</name>
    <dbReference type="NCBI Taxonomy" id="1121322"/>
    <lineage>
        <taxon>Bacteria</taxon>
        <taxon>Bacillati</taxon>
        <taxon>Bacillota</taxon>
        <taxon>Clostridia</taxon>
        <taxon>Lachnospirales</taxon>
        <taxon>Lachnospiraceae</taxon>
        <taxon>Anaerocolumna</taxon>
    </lineage>
</organism>
<dbReference type="STRING" id="1121322.SAMN02745136_03172"/>
<evidence type="ECO:0000313" key="2">
    <source>
        <dbReference type="EMBL" id="SHK72361.1"/>
    </source>
</evidence>
<feature type="transmembrane region" description="Helical" evidence="1">
    <location>
        <begin position="241"/>
        <end position="259"/>
    </location>
</feature>
<dbReference type="AlphaFoldDB" id="A0A1M6UT94"/>
<keyword evidence="1" id="KW-1133">Transmembrane helix</keyword>